<evidence type="ECO:0000259" key="5">
    <source>
        <dbReference type="Pfam" id="PF03486"/>
    </source>
</evidence>
<dbReference type="InterPro" id="IPR055178">
    <property type="entry name" value="RsdA/BaiN/AoA(So)-like_dom"/>
</dbReference>
<organism evidence="7 8">
    <name type="scientific">Tribonema minus</name>
    <dbReference type="NCBI Taxonomy" id="303371"/>
    <lineage>
        <taxon>Eukaryota</taxon>
        <taxon>Sar</taxon>
        <taxon>Stramenopiles</taxon>
        <taxon>Ochrophyta</taxon>
        <taxon>PX clade</taxon>
        <taxon>Xanthophyceae</taxon>
        <taxon>Tribonematales</taxon>
        <taxon>Tribonemataceae</taxon>
        <taxon>Tribonema</taxon>
    </lineage>
</organism>
<evidence type="ECO:0000313" key="8">
    <source>
        <dbReference type="Proteomes" id="UP000664859"/>
    </source>
</evidence>
<dbReference type="AlphaFoldDB" id="A0A835ZA93"/>
<feature type="region of interest" description="Disordered" evidence="4">
    <location>
        <begin position="261"/>
        <end position="283"/>
    </location>
</feature>
<keyword evidence="3" id="KW-0274">FAD</keyword>
<dbReference type="OrthoDB" id="9930022at2759"/>
<dbReference type="InterPro" id="IPR057661">
    <property type="entry name" value="RsdA/BaiN/AoA(So)_Rossmann"/>
</dbReference>
<dbReference type="Proteomes" id="UP000664859">
    <property type="component" value="Unassembled WGS sequence"/>
</dbReference>
<feature type="domain" description="RsdA/BaiN/AoA(So)-like insert" evidence="6">
    <location>
        <begin position="278"/>
        <end position="416"/>
    </location>
</feature>
<accession>A0A835ZA93</accession>
<dbReference type="InterPro" id="IPR023166">
    <property type="entry name" value="BaiN-like_dom_sf"/>
</dbReference>
<dbReference type="PANTHER" id="PTHR42887:SF2">
    <property type="entry name" value="OS12G0638800 PROTEIN"/>
    <property type="match status" value="1"/>
</dbReference>
<proteinExistence type="predicted"/>
<dbReference type="Gene3D" id="3.50.50.60">
    <property type="entry name" value="FAD/NAD(P)-binding domain"/>
    <property type="match status" value="1"/>
</dbReference>
<evidence type="ECO:0000313" key="7">
    <source>
        <dbReference type="EMBL" id="KAG5189328.1"/>
    </source>
</evidence>
<comment type="cofactor">
    <cofactor evidence="1">
        <name>FAD</name>
        <dbReference type="ChEBI" id="CHEBI:57692"/>
    </cofactor>
</comment>
<gene>
    <name evidence="7" type="ORF">JKP88DRAFT_271635</name>
</gene>
<feature type="compositionally biased region" description="Low complexity" evidence="4">
    <location>
        <begin position="261"/>
        <end position="270"/>
    </location>
</feature>
<evidence type="ECO:0000256" key="1">
    <source>
        <dbReference type="ARBA" id="ARBA00001974"/>
    </source>
</evidence>
<keyword evidence="2" id="KW-0285">Flavoprotein</keyword>
<evidence type="ECO:0000259" key="6">
    <source>
        <dbReference type="Pfam" id="PF22780"/>
    </source>
</evidence>
<sequence length="489" mass="50145">MALVVAAGRLQHARALSTLAVVGGGAAGYFGAIEAAAGPAPLRKVKISGGGRCNPAREIAQGYPRGSRQLLGPLSAAFGPRDAAAWFRERGVNLKTEADGRMFPVTDSSQTVIDCLAAAARAAGVRCASTSPLIALARESHPESATMGFEIDVVSGSSGAPLQHAALAPPRGGGSGYTLSADFVLLATGSSREGYKWAEQLGHTISPPVPSLFTFTIRDPRIEGLAGVAVQDAEISLVPIEAPVPAAAAAPVTAGAAPEGAAAAAAAPPQQKRKAKAKRDPSLVQRGPVLITHSGVSGPAALKLSAFGARHLQRGGYKGAVVVNWVRGAAASEAEALAAFQKMRTASARREVATYCPLEQASVPKRLWKALVQHAGIGDNEQWGGCSNAKLAALARNAAACDLSVVGKGAFKDEFVTCGGVALENLDMKTMESRTVPGLHFAGEIVDVDGITGGYNFQSAWTTSWCAGHAIGSSAQQRQPQPQAQAVDT</sequence>
<evidence type="ECO:0000256" key="3">
    <source>
        <dbReference type="ARBA" id="ARBA00022827"/>
    </source>
</evidence>
<keyword evidence="8" id="KW-1185">Reference proteome</keyword>
<dbReference type="PRINTS" id="PR00368">
    <property type="entry name" value="FADPNR"/>
</dbReference>
<dbReference type="Gene3D" id="1.10.8.260">
    <property type="entry name" value="HI0933 insert domain-like"/>
    <property type="match status" value="1"/>
</dbReference>
<evidence type="ECO:0000256" key="2">
    <source>
        <dbReference type="ARBA" id="ARBA00022630"/>
    </source>
</evidence>
<dbReference type="EMBL" id="JAFCMP010000053">
    <property type="protein sequence ID" value="KAG5189328.1"/>
    <property type="molecule type" value="Genomic_DNA"/>
</dbReference>
<dbReference type="Pfam" id="PF22780">
    <property type="entry name" value="HI0933_like_1st"/>
    <property type="match status" value="1"/>
</dbReference>
<dbReference type="InterPro" id="IPR036188">
    <property type="entry name" value="FAD/NAD-bd_sf"/>
</dbReference>
<dbReference type="Gene3D" id="2.40.30.10">
    <property type="entry name" value="Translation factors"/>
    <property type="match status" value="1"/>
</dbReference>
<dbReference type="InterPro" id="IPR004792">
    <property type="entry name" value="BaiN-like"/>
</dbReference>
<protein>
    <submittedName>
        <fullName evidence="7">HI0933 family protein</fullName>
    </submittedName>
</protein>
<name>A0A835ZA93_9STRA</name>
<dbReference type="SUPFAM" id="SSF160996">
    <property type="entry name" value="HI0933 insert domain-like"/>
    <property type="match status" value="1"/>
</dbReference>
<comment type="caution">
    <text evidence="7">The sequence shown here is derived from an EMBL/GenBank/DDBJ whole genome shotgun (WGS) entry which is preliminary data.</text>
</comment>
<evidence type="ECO:0000256" key="4">
    <source>
        <dbReference type="SAM" id="MobiDB-lite"/>
    </source>
</evidence>
<dbReference type="SUPFAM" id="SSF51905">
    <property type="entry name" value="FAD/NAD(P)-binding domain"/>
    <property type="match status" value="1"/>
</dbReference>
<dbReference type="Pfam" id="PF03486">
    <property type="entry name" value="HI0933_like"/>
    <property type="match status" value="1"/>
</dbReference>
<reference evidence="7" key="1">
    <citation type="submission" date="2021-02" db="EMBL/GenBank/DDBJ databases">
        <title>First Annotated Genome of the Yellow-green Alga Tribonema minus.</title>
        <authorList>
            <person name="Mahan K.M."/>
        </authorList>
    </citation>
    <scope>NUCLEOTIDE SEQUENCE</scope>
    <source>
        <strain evidence="7">UTEX B ZZ1240</strain>
    </source>
</reference>
<feature type="domain" description="RsdA/BaiN/AoA(So)-like Rossmann fold-like" evidence="5">
    <location>
        <begin position="19"/>
        <end position="469"/>
    </location>
</feature>
<dbReference type="PANTHER" id="PTHR42887">
    <property type="entry name" value="OS12G0638800 PROTEIN"/>
    <property type="match status" value="1"/>
</dbReference>